<reference evidence="2" key="2">
    <citation type="submission" date="2020-11" db="EMBL/GenBank/DDBJ databases">
        <authorList>
            <person name="McCartney M.A."/>
            <person name="Auch B."/>
            <person name="Kono T."/>
            <person name="Mallez S."/>
            <person name="Becker A."/>
            <person name="Gohl D.M."/>
            <person name="Silverstein K.A.T."/>
            <person name="Koren S."/>
            <person name="Bechman K.B."/>
            <person name="Herman A."/>
            <person name="Abrahante J.E."/>
            <person name="Garbe J."/>
        </authorList>
    </citation>
    <scope>NUCLEOTIDE SEQUENCE</scope>
    <source>
        <strain evidence="2">Duluth1</strain>
        <tissue evidence="2">Whole animal</tissue>
    </source>
</reference>
<sequence length="142" mass="16117">MTDWRQLHRNGPNNASWRMTMNEKYRSSASRWGRTLRWALRVGRRRSGCGTMRSPCTATASSQTPTWDPRAGARSRILHRSFRTGRFWWVAVTRSVRTPSISGSLCATMRQANQISPIRTQLAPDVKSVLTTVTTDYATAMV</sequence>
<keyword evidence="3" id="KW-1185">Reference proteome</keyword>
<comment type="caution">
    <text evidence="2">The sequence shown here is derived from an EMBL/GenBank/DDBJ whole genome shotgun (WGS) entry which is preliminary data.</text>
</comment>
<accession>A0A9D4H0Y3</accession>
<reference evidence="2" key="1">
    <citation type="journal article" date="2019" name="bioRxiv">
        <title>The Genome of the Zebra Mussel, Dreissena polymorpha: A Resource for Invasive Species Research.</title>
        <authorList>
            <person name="McCartney M.A."/>
            <person name="Auch B."/>
            <person name="Kono T."/>
            <person name="Mallez S."/>
            <person name="Zhang Y."/>
            <person name="Obille A."/>
            <person name="Becker A."/>
            <person name="Abrahante J.E."/>
            <person name="Garbe J."/>
            <person name="Badalamenti J.P."/>
            <person name="Herman A."/>
            <person name="Mangelson H."/>
            <person name="Liachko I."/>
            <person name="Sullivan S."/>
            <person name="Sone E.D."/>
            <person name="Koren S."/>
            <person name="Silverstein K.A.T."/>
            <person name="Beckman K.B."/>
            <person name="Gohl D.M."/>
        </authorList>
    </citation>
    <scope>NUCLEOTIDE SEQUENCE</scope>
    <source>
        <strain evidence="2">Duluth1</strain>
        <tissue evidence="2">Whole animal</tissue>
    </source>
</reference>
<evidence type="ECO:0000313" key="2">
    <source>
        <dbReference type="EMBL" id="KAH3825375.1"/>
    </source>
</evidence>
<feature type="compositionally biased region" description="Polar residues" evidence="1">
    <location>
        <begin position="54"/>
        <end position="66"/>
    </location>
</feature>
<dbReference type="AlphaFoldDB" id="A0A9D4H0Y3"/>
<feature type="region of interest" description="Disordered" evidence="1">
    <location>
        <begin position="49"/>
        <end position="70"/>
    </location>
</feature>
<protein>
    <submittedName>
        <fullName evidence="2">Uncharacterized protein</fullName>
    </submittedName>
</protein>
<dbReference type="EMBL" id="JAIWYP010000005">
    <property type="protein sequence ID" value="KAH3825375.1"/>
    <property type="molecule type" value="Genomic_DNA"/>
</dbReference>
<proteinExistence type="predicted"/>
<organism evidence="2 3">
    <name type="scientific">Dreissena polymorpha</name>
    <name type="common">Zebra mussel</name>
    <name type="synonym">Mytilus polymorpha</name>
    <dbReference type="NCBI Taxonomy" id="45954"/>
    <lineage>
        <taxon>Eukaryota</taxon>
        <taxon>Metazoa</taxon>
        <taxon>Spiralia</taxon>
        <taxon>Lophotrochozoa</taxon>
        <taxon>Mollusca</taxon>
        <taxon>Bivalvia</taxon>
        <taxon>Autobranchia</taxon>
        <taxon>Heteroconchia</taxon>
        <taxon>Euheterodonta</taxon>
        <taxon>Imparidentia</taxon>
        <taxon>Neoheterodontei</taxon>
        <taxon>Myida</taxon>
        <taxon>Dreissenoidea</taxon>
        <taxon>Dreissenidae</taxon>
        <taxon>Dreissena</taxon>
    </lineage>
</organism>
<evidence type="ECO:0000256" key="1">
    <source>
        <dbReference type="SAM" id="MobiDB-lite"/>
    </source>
</evidence>
<gene>
    <name evidence="2" type="ORF">DPMN_127250</name>
</gene>
<evidence type="ECO:0000313" key="3">
    <source>
        <dbReference type="Proteomes" id="UP000828390"/>
    </source>
</evidence>
<name>A0A9D4H0Y3_DREPO</name>
<dbReference type="Proteomes" id="UP000828390">
    <property type="component" value="Unassembled WGS sequence"/>
</dbReference>